<name>A0ABP0RUL6_9DINO</name>
<sequence length="356" mass="40179">AYPEQPAQKRQRYNQRSNESAKFLGKPVCRRALAALLGIGGSTLQRLRGGESAYTQNDDASSENRLEDLQRLVNSIGRTLNTFTTDVECQMIGHEDVDQYFSQIASYLTPQEFSTPQDVVELLDSATRPDREADSFRKQAQRAKVHTHTYKLDEVACWQDWVAALGIRLLGLRNVGQLRFALRQDLDPASFGTCEIEELRRHEPHGFDVLLLAKKFMADASPFRVICLVPAEVCVRMRASFIQPSGVADRRAISEKLRKNLLKKAPACRKQGSISTDAESYLIGWAQGTWPRVARPTKYNFLELRRFDIPNVGRPETVPWQAPDRFRVYNILRSDDDSDDGCDDDGPVDLLFGGDG</sequence>
<feature type="non-terminal residue" evidence="2">
    <location>
        <position position="1"/>
    </location>
</feature>
<dbReference type="Proteomes" id="UP001642464">
    <property type="component" value="Unassembled WGS sequence"/>
</dbReference>
<organism evidence="2 3">
    <name type="scientific">Durusdinium trenchii</name>
    <dbReference type="NCBI Taxonomy" id="1381693"/>
    <lineage>
        <taxon>Eukaryota</taxon>
        <taxon>Sar</taxon>
        <taxon>Alveolata</taxon>
        <taxon>Dinophyceae</taxon>
        <taxon>Suessiales</taxon>
        <taxon>Symbiodiniaceae</taxon>
        <taxon>Durusdinium</taxon>
    </lineage>
</organism>
<evidence type="ECO:0000313" key="3">
    <source>
        <dbReference type="Proteomes" id="UP001642464"/>
    </source>
</evidence>
<protein>
    <submittedName>
        <fullName evidence="2">Uncharacterized protein</fullName>
    </submittedName>
</protein>
<gene>
    <name evidence="2" type="ORF">SCF082_LOCUS48249</name>
</gene>
<dbReference type="EMBL" id="CAXAMM010042147">
    <property type="protein sequence ID" value="CAK9103283.1"/>
    <property type="molecule type" value="Genomic_DNA"/>
</dbReference>
<comment type="caution">
    <text evidence="2">The sequence shown here is derived from an EMBL/GenBank/DDBJ whole genome shotgun (WGS) entry which is preliminary data.</text>
</comment>
<feature type="compositionally biased region" description="Acidic residues" evidence="1">
    <location>
        <begin position="337"/>
        <end position="347"/>
    </location>
</feature>
<evidence type="ECO:0000256" key="1">
    <source>
        <dbReference type="SAM" id="MobiDB-lite"/>
    </source>
</evidence>
<accession>A0ABP0RUL6</accession>
<keyword evidence="3" id="KW-1185">Reference proteome</keyword>
<proteinExistence type="predicted"/>
<reference evidence="2 3" key="1">
    <citation type="submission" date="2024-02" db="EMBL/GenBank/DDBJ databases">
        <authorList>
            <person name="Chen Y."/>
            <person name="Shah S."/>
            <person name="Dougan E. K."/>
            <person name="Thang M."/>
            <person name="Chan C."/>
        </authorList>
    </citation>
    <scope>NUCLEOTIDE SEQUENCE [LARGE SCALE GENOMIC DNA]</scope>
</reference>
<evidence type="ECO:0000313" key="2">
    <source>
        <dbReference type="EMBL" id="CAK9103283.1"/>
    </source>
</evidence>
<feature type="region of interest" description="Disordered" evidence="1">
    <location>
        <begin position="337"/>
        <end position="356"/>
    </location>
</feature>